<organism evidence="2 3">
    <name type="scientific">Pisolithus tinctorius Marx 270</name>
    <dbReference type="NCBI Taxonomy" id="870435"/>
    <lineage>
        <taxon>Eukaryota</taxon>
        <taxon>Fungi</taxon>
        <taxon>Dikarya</taxon>
        <taxon>Basidiomycota</taxon>
        <taxon>Agaricomycotina</taxon>
        <taxon>Agaricomycetes</taxon>
        <taxon>Agaricomycetidae</taxon>
        <taxon>Boletales</taxon>
        <taxon>Sclerodermatineae</taxon>
        <taxon>Pisolithaceae</taxon>
        <taxon>Pisolithus</taxon>
    </lineage>
</organism>
<feature type="non-terminal residue" evidence="2">
    <location>
        <position position="1"/>
    </location>
</feature>
<dbReference type="HOGENOM" id="CLU_083052_1_0_1"/>
<feature type="compositionally biased region" description="Basic and acidic residues" evidence="1">
    <location>
        <begin position="15"/>
        <end position="24"/>
    </location>
</feature>
<sequence>KKKTKTKATPIGIAEPEKNNEGDNPHWAYKPPPGAILLDHSVDPGPFEWDTIRDDDDLELWLIRVPDSVRAKHLEGVEIDLPISSRTARVGSLTRKNVVHEIWSAGEDDTDLIGGEELRCLSCLLPRKKKKGKLCIAPKAVARHIIVSAQQATPTAPGPQPIIHQNSPRPSYPKDVLKHKFVPYGARSQLDITAVEESMDVEISAPPDIVSEQPQEEAPRVSEKVSKGKKRK</sequence>
<dbReference type="EMBL" id="KN831966">
    <property type="protein sequence ID" value="KIO05610.1"/>
    <property type="molecule type" value="Genomic_DNA"/>
</dbReference>
<feature type="compositionally biased region" description="Basic and acidic residues" evidence="1">
    <location>
        <begin position="217"/>
        <end position="226"/>
    </location>
</feature>
<dbReference type="Proteomes" id="UP000054217">
    <property type="component" value="Unassembled WGS sequence"/>
</dbReference>
<dbReference type="InParanoid" id="A0A0C3NXQ0"/>
<dbReference type="Gene3D" id="6.20.250.70">
    <property type="match status" value="1"/>
</dbReference>
<feature type="region of interest" description="Disordered" evidence="1">
    <location>
        <begin position="151"/>
        <end position="170"/>
    </location>
</feature>
<feature type="region of interest" description="Disordered" evidence="1">
    <location>
        <begin position="203"/>
        <end position="232"/>
    </location>
</feature>
<protein>
    <submittedName>
        <fullName evidence="2">Uncharacterized protein</fullName>
    </submittedName>
</protein>
<dbReference type="AlphaFoldDB" id="A0A0C3NXQ0"/>
<dbReference type="GO" id="GO:0006360">
    <property type="term" value="P:transcription by RNA polymerase I"/>
    <property type="evidence" value="ECO:0007669"/>
    <property type="project" value="InterPro"/>
</dbReference>
<dbReference type="Pfam" id="PF08208">
    <property type="entry name" value="RNA_polI_A34"/>
    <property type="match status" value="1"/>
</dbReference>
<keyword evidence="3" id="KW-1185">Reference proteome</keyword>
<gene>
    <name evidence="2" type="ORF">M404DRAFT_39822</name>
</gene>
<accession>A0A0C3NXQ0</accession>
<reference evidence="2 3" key="1">
    <citation type="submission" date="2014-04" db="EMBL/GenBank/DDBJ databases">
        <authorList>
            <consortium name="DOE Joint Genome Institute"/>
            <person name="Kuo A."/>
            <person name="Kohler A."/>
            <person name="Costa M.D."/>
            <person name="Nagy L.G."/>
            <person name="Floudas D."/>
            <person name="Copeland A."/>
            <person name="Barry K.W."/>
            <person name="Cichocki N."/>
            <person name="Veneault-Fourrey C."/>
            <person name="LaButti K."/>
            <person name="Lindquist E.A."/>
            <person name="Lipzen A."/>
            <person name="Lundell T."/>
            <person name="Morin E."/>
            <person name="Murat C."/>
            <person name="Sun H."/>
            <person name="Tunlid A."/>
            <person name="Henrissat B."/>
            <person name="Grigoriev I.V."/>
            <person name="Hibbett D.S."/>
            <person name="Martin F."/>
            <person name="Nordberg H.P."/>
            <person name="Cantor M.N."/>
            <person name="Hua S.X."/>
        </authorList>
    </citation>
    <scope>NUCLEOTIDE SEQUENCE [LARGE SCALE GENOMIC DNA]</scope>
    <source>
        <strain evidence="2 3">Marx 270</strain>
    </source>
</reference>
<evidence type="ECO:0000313" key="3">
    <source>
        <dbReference type="Proteomes" id="UP000054217"/>
    </source>
</evidence>
<evidence type="ECO:0000313" key="2">
    <source>
        <dbReference type="EMBL" id="KIO05610.1"/>
    </source>
</evidence>
<name>A0A0C3NXQ0_PISTI</name>
<evidence type="ECO:0000256" key="1">
    <source>
        <dbReference type="SAM" id="MobiDB-lite"/>
    </source>
</evidence>
<dbReference type="InterPro" id="IPR013240">
    <property type="entry name" value="DNA-dir_RNA_pol1_su_RPA34"/>
</dbReference>
<proteinExistence type="predicted"/>
<reference evidence="3" key="2">
    <citation type="submission" date="2015-01" db="EMBL/GenBank/DDBJ databases">
        <title>Evolutionary Origins and Diversification of the Mycorrhizal Mutualists.</title>
        <authorList>
            <consortium name="DOE Joint Genome Institute"/>
            <consortium name="Mycorrhizal Genomics Consortium"/>
            <person name="Kohler A."/>
            <person name="Kuo A."/>
            <person name="Nagy L.G."/>
            <person name="Floudas D."/>
            <person name="Copeland A."/>
            <person name="Barry K.W."/>
            <person name="Cichocki N."/>
            <person name="Veneault-Fourrey C."/>
            <person name="LaButti K."/>
            <person name="Lindquist E.A."/>
            <person name="Lipzen A."/>
            <person name="Lundell T."/>
            <person name="Morin E."/>
            <person name="Murat C."/>
            <person name="Riley R."/>
            <person name="Ohm R."/>
            <person name="Sun H."/>
            <person name="Tunlid A."/>
            <person name="Henrissat B."/>
            <person name="Grigoriev I.V."/>
            <person name="Hibbett D.S."/>
            <person name="Martin F."/>
        </authorList>
    </citation>
    <scope>NUCLEOTIDE SEQUENCE [LARGE SCALE GENOMIC DNA]</scope>
    <source>
        <strain evidence="3">Marx 270</strain>
    </source>
</reference>
<feature type="region of interest" description="Disordered" evidence="1">
    <location>
        <begin position="1"/>
        <end position="32"/>
    </location>
</feature>
<dbReference type="OrthoDB" id="76224at2759"/>
<feature type="non-terminal residue" evidence="2">
    <location>
        <position position="232"/>
    </location>
</feature>